<accession>A0A1L3GLH7</accession>
<organism evidence="1 2">
    <name type="scientific">Syntrophotalea acetylenivorans</name>
    <dbReference type="NCBI Taxonomy" id="1842532"/>
    <lineage>
        <taxon>Bacteria</taxon>
        <taxon>Pseudomonadati</taxon>
        <taxon>Thermodesulfobacteriota</taxon>
        <taxon>Desulfuromonadia</taxon>
        <taxon>Desulfuromonadales</taxon>
        <taxon>Syntrophotaleaceae</taxon>
        <taxon>Syntrophotalea</taxon>
    </lineage>
</organism>
<sequence>MTEKRLSLRKNRRLELRFGPDEPKRIGFTCDITRQGFFIQSSSVCRPGTLLIVVMVMANNQEVRLEARVQWAKRVPPNLLRRVKKGGMGVKIIRFCAGEAIYHSYCAALNA</sequence>
<dbReference type="AlphaFoldDB" id="A0A1L3GLH7"/>
<dbReference type="KEGG" id="pef:A7E78_02335"/>
<evidence type="ECO:0000313" key="1">
    <source>
        <dbReference type="EMBL" id="APG26793.1"/>
    </source>
</evidence>
<dbReference type="EMBL" id="CP015519">
    <property type="protein sequence ID" value="APG26793.1"/>
    <property type="molecule type" value="Genomic_DNA"/>
</dbReference>
<gene>
    <name evidence="1" type="ORF">A7E78_02335</name>
</gene>
<dbReference type="OrthoDB" id="5387720at2"/>
<evidence type="ECO:0000313" key="2">
    <source>
        <dbReference type="Proteomes" id="UP000182517"/>
    </source>
</evidence>
<dbReference type="Gene3D" id="2.40.10.220">
    <property type="entry name" value="predicted glycosyltransferase like domains"/>
    <property type="match status" value="1"/>
</dbReference>
<proteinExistence type="predicted"/>
<dbReference type="RefSeq" id="WP_072282753.1">
    <property type="nucleotide sequence ID" value="NZ_CP015519.1"/>
</dbReference>
<keyword evidence="2" id="KW-1185">Reference proteome</keyword>
<dbReference type="Proteomes" id="UP000182517">
    <property type="component" value="Chromosome"/>
</dbReference>
<protein>
    <recommendedName>
        <fullName evidence="3">PilZ domain-containing protein</fullName>
    </recommendedName>
</protein>
<dbReference type="SUPFAM" id="SSF141371">
    <property type="entry name" value="PilZ domain-like"/>
    <property type="match status" value="1"/>
</dbReference>
<evidence type="ECO:0008006" key="3">
    <source>
        <dbReference type="Google" id="ProtNLM"/>
    </source>
</evidence>
<reference evidence="1 2" key="1">
    <citation type="journal article" date="2017" name="Genome Announc.">
        <title>Complete Genome Sequences of Two Acetylene-Fermenting Pelobacter acetylenicus Strains.</title>
        <authorList>
            <person name="Sutton J.M."/>
            <person name="Baesman S.M."/>
            <person name="Fierst J.L."/>
            <person name="Poret-Peterson A.T."/>
            <person name="Oremland R.S."/>
            <person name="Dunlap D.S."/>
            <person name="Akob D.M."/>
        </authorList>
    </citation>
    <scope>NUCLEOTIDE SEQUENCE [LARGE SCALE GENOMIC DNA]</scope>
    <source>
        <strain evidence="1 2">SFB93</strain>
    </source>
</reference>
<name>A0A1L3GLH7_9BACT</name>